<evidence type="ECO:0000313" key="2">
    <source>
        <dbReference type="EMBL" id="SHM56678.1"/>
    </source>
</evidence>
<accession>A0A1M7JUL4</accession>
<sequence>MSEEQIDLLDWLAAHPIASPEVMLFPGEDATGVQGVAPVLLTRADPSCNMHRFYGLELATSLFGECGVVRHWGRIGTSGRSRTEWFNEPQQAEAAFLILLRAKRRRGYAP</sequence>
<dbReference type="InterPro" id="IPR049809">
    <property type="entry name" value="YehF/YfeS-like_WGR"/>
</dbReference>
<dbReference type="InterPro" id="IPR008893">
    <property type="entry name" value="WGR_domain"/>
</dbReference>
<dbReference type="EMBL" id="FRCK01000014">
    <property type="protein sequence ID" value="SHM56678.1"/>
    <property type="molecule type" value="Genomic_DNA"/>
</dbReference>
<protein>
    <submittedName>
        <fullName evidence="2">WGR domain-containing protein, predicted DNA-binding domain in MolR</fullName>
    </submittedName>
</protein>
<dbReference type="AlphaFoldDB" id="A0A1M7JUL4"/>
<dbReference type="Pfam" id="PF05406">
    <property type="entry name" value="WGR"/>
    <property type="match status" value="1"/>
</dbReference>
<keyword evidence="3" id="KW-1185">Reference proteome</keyword>
<dbReference type="SUPFAM" id="SSF142921">
    <property type="entry name" value="WGR domain-like"/>
    <property type="match status" value="1"/>
</dbReference>
<dbReference type="GO" id="GO:0003677">
    <property type="term" value="F:DNA binding"/>
    <property type="evidence" value="ECO:0007669"/>
    <property type="project" value="UniProtKB-KW"/>
</dbReference>
<dbReference type="SMART" id="SM00773">
    <property type="entry name" value="WGR"/>
    <property type="match status" value="1"/>
</dbReference>
<organism evidence="2 3">
    <name type="scientific">Paracoccus solventivorans</name>
    <dbReference type="NCBI Taxonomy" id="53463"/>
    <lineage>
        <taxon>Bacteria</taxon>
        <taxon>Pseudomonadati</taxon>
        <taxon>Pseudomonadota</taxon>
        <taxon>Alphaproteobacteria</taxon>
        <taxon>Rhodobacterales</taxon>
        <taxon>Paracoccaceae</taxon>
        <taxon>Paracoccus</taxon>
    </lineage>
</organism>
<proteinExistence type="predicted"/>
<name>A0A1M7JUL4_9RHOB</name>
<feature type="domain" description="WGR" evidence="1">
    <location>
        <begin position="21"/>
        <end position="110"/>
    </location>
</feature>
<dbReference type="Proteomes" id="UP000184444">
    <property type="component" value="Unassembled WGS sequence"/>
</dbReference>
<dbReference type="InterPro" id="IPR036930">
    <property type="entry name" value="WGR_dom_sf"/>
</dbReference>
<dbReference type="PROSITE" id="PS51977">
    <property type="entry name" value="WGR"/>
    <property type="match status" value="1"/>
</dbReference>
<keyword evidence="2" id="KW-0238">DNA-binding</keyword>
<evidence type="ECO:0000313" key="3">
    <source>
        <dbReference type="Proteomes" id="UP000184444"/>
    </source>
</evidence>
<evidence type="ECO:0000259" key="1">
    <source>
        <dbReference type="PROSITE" id="PS51977"/>
    </source>
</evidence>
<dbReference type="CDD" id="cd07996">
    <property type="entry name" value="WGR_MMR_like"/>
    <property type="match status" value="1"/>
</dbReference>
<reference evidence="3" key="1">
    <citation type="submission" date="2016-11" db="EMBL/GenBank/DDBJ databases">
        <authorList>
            <person name="Varghese N."/>
            <person name="Submissions S."/>
        </authorList>
    </citation>
    <scope>NUCLEOTIDE SEQUENCE [LARGE SCALE GENOMIC DNA]</scope>
    <source>
        <strain evidence="3">DSM 6637</strain>
    </source>
</reference>
<gene>
    <name evidence="2" type="ORF">SAMN05444389_1145</name>
</gene>
<dbReference type="RefSeq" id="WP_234952107.1">
    <property type="nucleotide sequence ID" value="NZ_FRCK01000014.1"/>
</dbReference>
<dbReference type="STRING" id="53463.SAMN05444389_1145"/>
<dbReference type="Gene3D" id="2.20.140.10">
    <property type="entry name" value="WGR domain"/>
    <property type="match status" value="1"/>
</dbReference>